<feature type="transmembrane region" description="Helical" evidence="1">
    <location>
        <begin position="34"/>
        <end position="57"/>
    </location>
</feature>
<gene>
    <name evidence="3" type="ORF">GCM10025881_31330</name>
</gene>
<comment type="caution">
    <text evidence="3">The sequence shown here is derived from an EMBL/GenBank/DDBJ whole genome shotgun (WGS) entry which is preliminary data.</text>
</comment>
<feature type="transmembrane region" description="Helical" evidence="1">
    <location>
        <begin position="69"/>
        <end position="89"/>
    </location>
</feature>
<dbReference type="InterPro" id="IPR005135">
    <property type="entry name" value="Endo/exonuclease/phosphatase"/>
</dbReference>
<keyword evidence="4" id="KW-1185">Reference proteome</keyword>
<evidence type="ECO:0000259" key="2">
    <source>
        <dbReference type="Pfam" id="PF03372"/>
    </source>
</evidence>
<keyword evidence="1" id="KW-1133">Transmembrane helix</keyword>
<proteinExistence type="predicted"/>
<dbReference type="InterPro" id="IPR036691">
    <property type="entry name" value="Endo/exonu/phosph_ase_sf"/>
</dbReference>
<dbReference type="SUPFAM" id="SSF56219">
    <property type="entry name" value="DNase I-like"/>
    <property type="match status" value="1"/>
</dbReference>
<sequence>MLGRVLAAILTVAVAVGLLVIAWPQLFGLAQTPVIAQIVSLRGIAVCVALLVLVLLLLATVMSPRARRFAGVIAVVVLAFGGVQLAVLATRGAATAALPDAASGDITVLSWNTLGDSPGTEAIAKLAEAQHADVIVLAETSLATAQAVAQQLGAAGMPMQVLHVSYDQVSKARTTDLLISTRLGDYRDASGLHTTDTLPTVYALPVDGSGPTFIATHVVSPVPGEMAGWRQGLRWDADHCVGDTIAAGDFNSTLDHWSGLGANGGDLGACHDAAKATGSAAVGSWPTKLPTLLGAPIDHVLATPQWTIAGFRVIDTEDGAGSDHRPVVARLTPAG</sequence>
<evidence type="ECO:0000313" key="3">
    <source>
        <dbReference type="EMBL" id="GMA96309.1"/>
    </source>
</evidence>
<dbReference type="Pfam" id="PF03372">
    <property type="entry name" value="Exo_endo_phos"/>
    <property type="match status" value="1"/>
</dbReference>
<keyword evidence="1" id="KW-0812">Transmembrane</keyword>
<feature type="domain" description="Endonuclease/exonuclease/phosphatase" evidence="2">
    <location>
        <begin position="109"/>
        <end position="324"/>
    </location>
</feature>
<keyword evidence="1" id="KW-0472">Membrane</keyword>
<reference evidence="4" key="1">
    <citation type="journal article" date="2019" name="Int. J. Syst. Evol. Microbiol.">
        <title>The Global Catalogue of Microorganisms (GCM) 10K type strain sequencing project: providing services to taxonomists for standard genome sequencing and annotation.</title>
        <authorList>
            <consortium name="The Broad Institute Genomics Platform"/>
            <consortium name="The Broad Institute Genome Sequencing Center for Infectious Disease"/>
            <person name="Wu L."/>
            <person name="Ma J."/>
        </authorList>
    </citation>
    <scope>NUCLEOTIDE SEQUENCE [LARGE SCALE GENOMIC DNA]</scope>
    <source>
        <strain evidence="4">NBRC 108894</strain>
    </source>
</reference>
<protein>
    <recommendedName>
        <fullName evidence="2">Endonuclease/exonuclease/phosphatase domain-containing protein</fullName>
    </recommendedName>
</protein>
<organism evidence="3 4">
    <name type="scientific">Pseudolysinimonas kribbensis</name>
    <dbReference type="NCBI Taxonomy" id="433641"/>
    <lineage>
        <taxon>Bacteria</taxon>
        <taxon>Bacillati</taxon>
        <taxon>Actinomycetota</taxon>
        <taxon>Actinomycetes</taxon>
        <taxon>Micrococcales</taxon>
        <taxon>Microbacteriaceae</taxon>
        <taxon>Pseudolysinimonas</taxon>
    </lineage>
</organism>
<accession>A0ABQ6KAC9</accession>
<name>A0ABQ6KAC9_9MICO</name>
<dbReference type="RefSeq" id="WP_284254919.1">
    <property type="nucleotide sequence ID" value="NZ_BAAAQO010000004.1"/>
</dbReference>
<evidence type="ECO:0000313" key="4">
    <source>
        <dbReference type="Proteomes" id="UP001157034"/>
    </source>
</evidence>
<evidence type="ECO:0000256" key="1">
    <source>
        <dbReference type="SAM" id="Phobius"/>
    </source>
</evidence>
<dbReference type="Gene3D" id="3.60.10.10">
    <property type="entry name" value="Endonuclease/exonuclease/phosphatase"/>
    <property type="match status" value="1"/>
</dbReference>
<dbReference type="EMBL" id="BSVB01000001">
    <property type="protein sequence ID" value="GMA96309.1"/>
    <property type="molecule type" value="Genomic_DNA"/>
</dbReference>
<dbReference type="Proteomes" id="UP001157034">
    <property type="component" value="Unassembled WGS sequence"/>
</dbReference>